<evidence type="ECO:0000256" key="6">
    <source>
        <dbReference type="ARBA" id="ARBA00023163"/>
    </source>
</evidence>
<dbReference type="Gene3D" id="3.40.50.2300">
    <property type="match status" value="1"/>
</dbReference>
<dbReference type="Proteomes" id="UP000587586">
    <property type="component" value="Unassembled WGS sequence"/>
</dbReference>
<dbReference type="FunFam" id="3.40.50.2300:FF:000018">
    <property type="entry name" value="DNA-binding transcriptional regulator NtrC"/>
    <property type="match status" value="1"/>
</dbReference>
<keyword evidence="1 7" id="KW-0597">Phosphoprotein</keyword>
<dbReference type="SMART" id="SM00448">
    <property type="entry name" value="REC"/>
    <property type="match status" value="1"/>
</dbReference>
<dbReference type="InterPro" id="IPR011006">
    <property type="entry name" value="CheY-like_superfamily"/>
</dbReference>
<dbReference type="InterPro" id="IPR025943">
    <property type="entry name" value="Sigma_54_int_dom_ATP-bd_2"/>
</dbReference>
<reference evidence="11" key="1">
    <citation type="submission" date="2020-06" db="EMBL/GenBank/DDBJ databases">
        <title>Draft genomic sequecing of Geomonas sp. Red745.</title>
        <authorList>
            <person name="Itoh H."/>
            <person name="Xu Z.X."/>
            <person name="Ushijima N."/>
            <person name="Masuda Y."/>
            <person name="Shiratori Y."/>
            <person name="Senoo K."/>
        </authorList>
    </citation>
    <scope>NUCLEOTIDE SEQUENCE [LARGE SCALE GENOMIC DNA]</scope>
    <source>
        <strain evidence="11">Red745</strain>
    </source>
</reference>
<comment type="caution">
    <text evidence="10">The sequence shown here is derived from an EMBL/GenBank/DDBJ whole genome shotgun (WGS) entry which is preliminary data.</text>
</comment>
<dbReference type="PROSITE" id="PS50045">
    <property type="entry name" value="SIGMA54_INTERACT_4"/>
    <property type="match status" value="1"/>
</dbReference>
<dbReference type="SMART" id="SM00382">
    <property type="entry name" value="AAA"/>
    <property type="match status" value="1"/>
</dbReference>
<dbReference type="InterPro" id="IPR002197">
    <property type="entry name" value="HTH_Fis"/>
</dbReference>
<dbReference type="RefSeq" id="WP_183359847.1">
    <property type="nucleotide sequence ID" value="NZ_BLXZ01000002.1"/>
</dbReference>
<dbReference type="PROSITE" id="PS00675">
    <property type="entry name" value="SIGMA54_INTERACT_1"/>
    <property type="match status" value="1"/>
</dbReference>
<dbReference type="PANTHER" id="PTHR32071">
    <property type="entry name" value="TRANSCRIPTIONAL REGULATORY PROTEIN"/>
    <property type="match status" value="1"/>
</dbReference>
<dbReference type="Gene3D" id="1.10.8.60">
    <property type="match status" value="1"/>
</dbReference>
<dbReference type="Pfam" id="PF00158">
    <property type="entry name" value="Sigma54_activat"/>
    <property type="match status" value="1"/>
</dbReference>
<dbReference type="Pfam" id="PF00072">
    <property type="entry name" value="Response_reg"/>
    <property type="match status" value="1"/>
</dbReference>
<feature type="domain" description="Response regulatory" evidence="9">
    <location>
        <begin position="4"/>
        <end position="118"/>
    </location>
</feature>
<dbReference type="InterPro" id="IPR003593">
    <property type="entry name" value="AAA+_ATPase"/>
</dbReference>
<dbReference type="PROSITE" id="PS00676">
    <property type="entry name" value="SIGMA54_INTERACT_2"/>
    <property type="match status" value="1"/>
</dbReference>
<dbReference type="PRINTS" id="PR01590">
    <property type="entry name" value="HTHFIS"/>
</dbReference>
<gene>
    <name evidence="10" type="ORF">GMLC_08670</name>
</gene>
<dbReference type="FunFam" id="3.40.50.300:FF:000006">
    <property type="entry name" value="DNA-binding transcriptional regulator NtrC"/>
    <property type="match status" value="1"/>
</dbReference>
<dbReference type="Gene3D" id="3.40.50.300">
    <property type="entry name" value="P-loop containing nucleotide triphosphate hydrolases"/>
    <property type="match status" value="1"/>
</dbReference>
<evidence type="ECO:0000259" key="8">
    <source>
        <dbReference type="PROSITE" id="PS50045"/>
    </source>
</evidence>
<dbReference type="AlphaFoldDB" id="A0A6V8N419"/>
<evidence type="ECO:0000256" key="2">
    <source>
        <dbReference type="ARBA" id="ARBA00022741"/>
    </source>
</evidence>
<name>A0A6V8N419_9BACT</name>
<evidence type="ECO:0000256" key="3">
    <source>
        <dbReference type="ARBA" id="ARBA00022840"/>
    </source>
</evidence>
<feature type="modified residue" description="4-aspartylphosphate" evidence="7">
    <location>
        <position position="53"/>
    </location>
</feature>
<keyword evidence="11" id="KW-1185">Reference proteome</keyword>
<dbReference type="PROSITE" id="PS50110">
    <property type="entry name" value="RESPONSE_REGULATORY"/>
    <property type="match status" value="1"/>
</dbReference>
<feature type="domain" description="Sigma-54 factor interaction" evidence="8">
    <location>
        <begin position="143"/>
        <end position="372"/>
    </location>
</feature>
<accession>A0A6V8N419</accession>
<dbReference type="InterPro" id="IPR002078">
    <property type="entry name" value="Sigma_54_int"/>
</dbReference>
<keyword evidence="6" id="KW-0804">Transcription</keyword>
<dbReference type="CDD" id="cd00009">
    <property type="entry name" value="AAA"/>
    <property type="match status" value="1"/>
</dbReference>
<keyword evidence="4" id="KW-0902">Two-component regulatory system</keyword>
<dbReference type="EMBL" id="BLXZ01000002">
    <property type="protein sequence ID" value="GFO67288.1"/>
    <property type="molecule type" value="Genomic_DNA"/>
</dbReference>
<dbReference type="SUPFAM" id="SSF52172">
    <property type="entry name" value="CheY-like"/>
    <property type="match status" value="1"/>
</dbReference>
<dbReference type="PANTHER" id="PTHR32071:SF113">
    <property type="entry name" value="ALGINATE BIOSYNTHESIS TRANSCRIPTIONAL REGULATORY PROTEIN ALGB"/>
    <property type="match status" value="1"/>
</dbReference>
<evidence type="ECO:0000313" key="10">
    <source>
        <dbReference type="EMBL" id="GFO67288.1"/>
    </source>
</evidence>
<organism evidence="10 11">
    <name type="scientific">Geomonas limicola</name>
    <dbReference type="NCBI Taxonomy" id="2740186"/>
    <lineage>
        <taxon>Bacteria</taxon>
        <taxon>Pseudomonadati</taxon>
        <taxon>Thermodesulfobacteriota</taxon>
        <taxon>Desulfuromonadia</taxon>
        <taxon>Geobacterales</taxon>
        <taxon>Geobacteraceae</taxon>
        <taxon>Geomonas</taxon>
    </lineage>
</organism>
<dbReference type="Pfam" id="PF25601">
    <property type="entry name" value="AAA_lid_14"/>
    <property type="match status" value="1"/>
</dbReference>
<dbReference type="Gene3D" id="1.10.10.60">
    <property type="entry name" value="Homeodomain-like"/>
    <property type="match status" value="1"/>
</dbReference>
<evidence type="ECO:0000256" key="7">
    <source>
        <dbReference type="PROSITE-ProRule" id="PRU00169"/>
    </source>
</evidence>
<evidence type="ECO:0000259" key="9">
    <source>
        <dbReference type="PROSITE" id="PS50110"/>
    </source>
</evidence>
<dbReference type="GO" id="GO:0006355">
    <property type="term" value="P:regulation of DNA-templated transcription"/>
    <property type="evidence" value="ECO:0007669"/>
    <property type="project" value="InterPro"/>
</dbReference>
<sequence length="455" mass="50590">MSGSILIVDDEKGQRDILSAILSKEGYEIAAAPGGREALEELERGEFDLLLTDLKMQGMSGMELMERVLADNPGQCVIMMTAHGTIDSAKTAIKMGAFDYLEKPLERDDLILTLQRAFEKINLLKENRVLHKRLAETKMLPNMIGEHPKMMEVARMINKIAPTSTTVLIYGESGTGKELVARAIHDGSPRRDKAFFAINCAAIPDSLMESELFGHEKGSFTGAGTREIGLFEAAEGGTVFLDEIGEMNIAMQAKLLRAIQEKEIRRVGGKVNIPVDVRIISATNKDLEQETRKGAFREDLFYRLNVIRITLPPLRERGNDILTLANFFLKKYSESSGITLKGISKPALKILLEYSWPGNVRQLESVIERGVLMAESDYIQPEDLPAEVHHEAEPAGSLPFEFPVGGISIDELERDLIIKAMQRADWVISKAAPLLGMSYKTLQYRLEKFGIGKPE</sequence>
<dbReference type="Pfam" id="PF02954">
    <property type="entry name" value="HTH_8"/>
    <property type="match status" value="1"/>
</dbReference>
<dbReference type="InterPro" id="IPR058031">
    <property type="entry name" value="AAA_lid_NorR"/>
</dbReference>
<keyword evidence="3" id="KW-0067">ATP-binding</keyword>
<keyword evidence="2" id="KW-0547">Nucleotide-binding</keyword>
<keyword evidence="5" id="KW-0805">Transcription regulation</keyword>
<evidence type="ECO:0000256" key="5">
    <source>
        <dbReference type="ARBA" id="ARBA00023015"/>
    </source>
</evidence>
<dbReference type="GO" id="GO:0000160">
    <property type="term" value="P:phosphorelay signal transduction system"/>
    <property type="evidence" value="ECO:0007669"/>
    <property type="project" value="UniProtKB-KW"/>
</dbReference>
<dbReference type="SUPFAM" id="SSF52540">
    <property type="entry name" value="P-loop containing nucleoside triphosphate hydrolases"/>
    <property type="match status" value="1"/>
</dbReference>
<dbReference type="InterPro" id="IPR025662">
    <property type="entry name" value="Sigma_54_int_dom_ATP-bd_1"/>
</dbReference>
<evidence type="ECO:0000313" key="11">
    <source>
        <dbReference type="Proteomes" id="UP000587586"/>
    </source>
</evidence>
<dbReference type="InterPro" id="IPR027417">
    <property type="entry name" value="P-loop_NTPase"/>
</dbReference>
<proteinExistence type="predicted"/>
<dbReference type="InterPro" id="IPR009057">
    <property type="entry name" value="Homeodomain-like_sf"/>
</dbReference>
<dbReference type="GO" id="GO:0005524">
    <property type="term" value="F:ATP binding"/>
    <property type="evidence" value="ECO:0007669"/>
    <property type="project" value="UniProtKB-KW"/>
</dbReference>
<dbReference type="InterPro" id="IPR001789">
    <property type="entry name" value="Sig_transdc_resp-reg_receiver"/>
</dbReference>
<protein>
    <submittedName>
        <fullName evidence="10">Sigma-54-dependent Fis family transcriptional regulator</fullName>
    </submittedName>
</protein>
<dbReference type="GO" id="GO:0043565">
    <property type="term" value="F:sequence-specific DNA binding"/>
    <property type="evidence" value="ECO:0007669"/>
    <property type="project" value="InterPro"/>
</dbReference>
<evidence type="ECO:0000256" key="1">
    <source>
        <dbReference type="ARBA" id="ARBA00022553"/>
    </source>
</evidence>
<evidence type="ECO:0000256" key="4">
    <source>
        <dbReference type="ARBA" id="ARBA00023012"/>
    </source>
</evidence>
<dbReference type="SUPFAM" id="SSF46689">
    <property type="entry name" value="Homeodomain-like"/>
    <property type="match status" value="1"/>
</dbReference>